<keyword evidence="4 5" id="KW-0472">Membrane</keyword>
<feature type="transmembrane region" description="Helical" evidence="5">
    <location>
        <begin position="355"/>
        <end position="376"/>
    </location>
</feature>
<comment type="subcellular location">
    <subcellularLocation>
        <location evidence="1">Membrane</location>
        <topology evidence="1">Multi-pass membrane protein</topology>
    </subcellularLocation>
</comment>
<keyword evidence="8" id="KW-1185">Reference proteome</keyword>
<comment type="caution">
    <text evidence="7">The sequence shown here is derived from an EMBL/GenBank/DDBJ whole genome shotgun (WGS) entry which is preliminary data.</text>
</comment>
<feature type="transmembrane region" description="Helical" evidence="5">
    <location>
        <begin position="94"/>
        <end position="114"/>
    </location>
</feature>
<evidence type="ECO:0000313" key="8">
    <source>
        <dbReference type="Proteomes" id="UP000696573"/>
    </source>
</evidence>
<accession>A0A9N9YE80</accession>
<dbReference type="InterPro" id="IPR036259">
    <property type="entry name" value="MFS_trans_sf"/>
</dbReference>
<dbReference type="PANTHER" id="PTHR23502:SF64">
    <property type="entry name" value="TRANSPORTER, PUTATIVE (AFU_ORTHOLOGUE AFUA_3G11760)-RELATED"/>
    <property type="match status" value="1"/>
</dbReference>
<gene>
    <name evidence="7" type="ORF">CRHIZ90672A_00009951</name>
</gene>
<evidence type="ECO:0000256" key="2">
    <source>
        <dbReference type="ARBA" id="ARBA00022692"/>
    </source>
</evidence>
<dbReference type="Pfam" id="PF07690">
    <property type="entry name" value="MFS_1"/>
    <property type="match status" value="1"/>
</dbReference>
<dbReference type="AlphaFoldDB" id="A0A9N9YE80"/>
<feature type="transmembrane region" description="Helical" evidence="5">
    <location>
        <begin position="126"/>
        <end position="152"/>
    </location>
</feature>
<feature type="transmembrane region" description="Helical" evidence="5">
    <location>
        <begin position="158"/>
        <end position="176"/>
    </location>
</feature>
<dbReference type="Proteomes" id="UP000696573">
    <property type="component" value="Unassembled WGS sequence"/>
</dbReference>
<name>A0A9N9YE80_9HYPO</name>
<evidence type="ECO:0000256" key="3">
    <source>
        <dbReference type="ARBA" id="ARBA00022989"/>
    </source>
</evidence>
<dbReference type="PROSITE" id="PS50850">
    <property type="entry name" value="MFS"/>
    <property type="match status" value="1"/>
</dbReference>
<dbReference type="GO" id="GO:0005886">
    <property type="term" value="C:plasma membrane"/>
    <property type="evidence" value="ECO:0007669"/>
    <property type="project" value="TreeGrafter"/>
</dbReference>
<proteinExistence type="predicted"/>
<dbReference type="InterPro" id="IPR020846">
    <property type="entry name" value="MFS_dom"/>
</dbReference>
<dbReference type="GO" id="GO:0022857">
    <property type="term" value="F:transmembrane transporter activity"/>
    <property type="evidence" value="ECO:0007669"/>
    <property type="project" value="InterPro"/>
</dbReference>
<evidence type="ECO:0000256" key="4">
    <source>
        <dbReference type="ARBA" id="ARBA00023136"/>
    </source>
</evidence>
<keyword evidence="3 5" id="KW-1133">Transmembrane helix</keyword>
<sequence>MASTTTTLNTAPAVLLEDLVFYENDSTRELEPPSNNGDTEARQVQATVYSRFSNLQKRSITAFLALCSFMTSMSTTCIFPAIPELMQTFSTTASVIGISNAVYLAVMGAAALVWGPSADVFGRRAVYRFSLLMFCAASIGTAFSPTLVAFFVFRGLSAIPSTSFLILGSSCISDIYHPTERGASMGWLLSGSMIGPAFGPLLGGAIVTYQTWRVIFYMQAALAGVACILALFYFPETIHYIRATEISGHKRKEAVVKLLRWLNPYSMVKLYGNKNFLMVVLASSAVGWNMFALLTPLRLILNPRLNLTTPLESGLLYISPGAGYLVGGFIGGHWADYTVRVWTEKRGYRLPEDRLRGCLPFLGIVLPLSMALYGWMVDRRLGGIPVPVICMFFQGVGQTSAFPSLNGYILDILQDHVGEASGEPLSRVTWIVRYLLSAVSSALCLPMLELVGVGWSSTISSVIFLAVTALVYLTVRQGSGWREQKRGG</sequence>
<dbReference type="PANTHER" id="PTHR23502">
    <property type="entry name" value="MAJOR FACILITATOR SUPERFAMILY"/>
    <property type="match status" value="1"/>
</dbReference>
<reference evidence="7" key="1">
    <citation type="submission" date="2021-10" db="EMBL/GenBank/DDBJ databases">
        <authorList>
            <person name="Piombo E."/>
        </authorList>
    </citation>
    <scope>NUCLEOTIDE SEQUENCE</scope>
</reference>
<evidence type="ECO:0000256" key="5">
    <source>
        <dbReference type="SAM" id="Phobius"/>
    </source>
</evidence>
<evidence type="ECO:0000259" key="6">
    <source>
        <dbReference type="PROSITE" id="PS50850"/>
    </source>
</evidence>
<organism evidence="7 8">
    <name type="scientific">Clonostachys rhizophaga</name>
    <dbReference type="NCBI Taxonomy" id="160324"/>
    <lineage>
        <taxon>Eukaryota</taxon>
        <taxon>Fungi</taxon>
        <taxon>Dikarya</taxon>
        <taxon>Ascomycota</taxon>
        <taxon>Pezizomycotina</taxon>
        <taxon>Sordariomycetes</taxon>
        <taxon>Hypocreomycetidae</taxon>
        <taxon>Hypocreales</taxon>
        <taxon>Bionectriaceae</taxon>
        <taxon>Clonostachys</taxon>
    </lineage>
</organism>
<dbReference type="Gene3D" id="1.20.1250.20">
    <property type="entry name" value="MFS general substrate transporter like domains"/>
    <property type="match status" value="1"/>
</dbReference>
<protein>
    <recommendedName>
        <fullName evidence="6">Major facilitator superfamily (MFS) profile domain-containing protein</fullName>
    </recommendedName>
</protein>
<dbReference type="OrthoDB" id="3066029at2759"/>
<feature type="transmembrane region" description="Helical" evidence="5">
    <location>
        <begin position="454"/>
        <end position="475"/>
    </location>
</feature>
<dbReference type="EMBL" id="CABFNQ020000528">
    <property type="protein sequence ID" value="CAH0017917.1"/>
    <property type="molecule type" value="Genomic_DNA"/>
</dbReference>
<feature type="transmembrane region" description="Helical" evidence="5">
    <location>
        <begin position="276"/>
        <end position="294"/>
    </location>
</feature>
<evidence type="ECO:0000256" key="1">
    <source>
        <dbReference type="ARBA" id="ARBA00004141"/>
    </source>
</evidence>
<feature type="transmembrane region" description="Helical" evidence="5">
    <location>
        <begin position="314"/>
        <end position="335"/>
    </location>
</feature>
<dbReference type="InterPro" id="IPR011701">
    <property type="entry name" value="MFS"/>
</dbReference>
<feature type="transmembrane region" description="Helical" evidence="5">
    <location>
        <begin position="188"/>
        <end position="209"/>
    </location>
</feature>
<keyword evidence="2 5" id="KW-0812">Transmembrane</keyword>
<feature type="domain" description="Major facilitator superfamily (MFS) profile" evidence="6">
    <location>
        <begin position="60"/>
        <end position="486"/>
    </location>
</feature>
<evidence type="ECO:0000313" key="7">
    <source>
        <dbReference type="EMBL" id="CAH0017917.1"/>
    </source>
</evidence>
<feature type="transmembrane region" description="Helical" evidence="5">
    <location>
        <begin position="60"/>
        <end position="82"/>
    </location>
</feature>
<dbReference type="SUPFAM" id="SSF103473">
    <property type="entry name" value="MFS general substrate transporter"/>
    <property type="match status" value="1"/>
</dbReference>
<feature type="transmembrane region" description="Helical" evidence="5">
    <location>
        <begin position="215"/>
        <end position="234"/>
    </location>
</feature>